<keyword evidence="1 4" id="KW-0349">Heme</keyword>
<dbReference type="SUPFAM" id="SSF50952">
    <property type="entry name" value="Soluble quinoprotein glucose dehydrogenase"/>
    <property type="match status" value="1"/>
</dbReference>
<keyword evidence="5" id="KW-0732">Signal</keyword>
<feature type="chain" id="PRO_5037692248" evidence="5">
    <location>
        <begin position="33"/>
        <end position="899"/>
    </location>
</feature>
<evidence type="ECO:0000259" key="6">
    <source>
        <dbReference type="PROSITE" id="PS51007"/>
    </source>
</evidence>
<dbReference type="Gene3D" id="1.10.760.10">
    <property type="entry name" value="Cytochrome c-like domain"/>
    <property type="match status" value="1"/>
</dbReference>
<protein>
    <submittedName>
        <fullName evidence="7">C-type cytochrome</fullName>
    </submittedName>
</protein>
<dbReference type="GO" id="GO:0020037">
    <property type="term" value="F:heme binding"/>
    <property type="evidence" value="ECO:0007669"/>
    <property type="project" value="InterPro"/>
</dbReference>
<dbReference type="PROSITE" id="PS51007">
    <property type="entry name" value="CYTC"/>
    <property type="match status" value="1"/>
</dbReference>
<gene>
    <name evidence="7" type="ORF">IC229_02890</name>
</gene>
<dbReference type="InterPro" id="IPR011042">
    <property type="entry name" value="6-blade_b-propeller_TolB-like"/>
</dbReference>
<evidence type="ECO:0000256" key="3">
    <source>
        <dbReference type="ARBA" id="ARBA00023004"/>
    </source>
</evidence>
<evidence type="ECO:0000313" key="8">
    <source>
        <dbReference type="Proteomes" id="UP000598820"/>
    </source>
</evidence>
<keyword evidence="3 4" id="KW-0408">Iron</keyword>
<accession>A0A927AT88</accession>
<evidence type="ECO:0000256" key="4">
    <source>
        <dbReference type="PROSITE-ProRule" id="PRU00433"/>
    </source>
</evidence>
<dbReference type="EMBL" id="JACWZY010000002">
    <property type="protein sequence ID" value="MBD2699567.1"/>
    <property type="molecule type" value="Genomic_DNA"/>
</dbReference>
<proteinExistence type="predicted"/>
<dbReference type="Proteomes" id="UP000598820">
    <property type="component" value="Unassembled WGS sequence"/>
</dbReference>
<dbReference type="Pfam" id="PF00034">
    <property type="entry name" value="Cytochrom_C"/>
    <property type="match status" value="1"/>
</dbReference>
<dbReference type="Gene3D" id="2.120.10.30">
    <property type="entry name" value="TolB, C-terminal domain"/>
    <property type="match status" value="1"/>
</dbReference>
<dbReference type="InterPro" id="IPR011041">
    <property type="entry name" value="Quinoprot_gluc/sorb_DH_b-prop"/>
</dbReference>
<keyword evidence="8" id="KW-1185">Reference proteome</keyword>
<dbReference type="PANTHER" id="PTHR33546:SF1">
    <property type="entry name" value="LARGE, MULTIFUNCTIONAL SECRETED PROTEIN"/>
    <property type="match status" value="1"/>
</dbReference>
<dbReference type="InterPro" id="IPR009056">
    <property type="entry name" value="Cyt_c-like_dom"/>
</dbReference>
<sequence length="899" mass="99077">MIFRLNKAKAKLGLAVSAIVLLGASWISMQEAATVKTAPADPRTDKLKLLPGFKADHLYSPSENKQGSWVSMTFDDKGRMITSDQYGFLYRLTLPPLGSGSQPPKVEKLNVPLENGQTTDEAKVGMGYAQGLLYAFNSLYVMVNNRENKDFGKGSGLYRLQDTNGDDQYDKVTLLKSLKGEGEHGPHSIVLSPDKKSLYLMCGNFTDVPKLDAYRLPPVWKEDNLFPAIKDPRGHATDRMAPGGWLSKTDPEGKSWEFIAGGFRNTFDFAFNDAGDIFGYDSDMEWDFGLPWYKPTRICHITSGAEFGWRTAASNWSPTFADCLPAVLNMGQGSPTGVFAGRGSRFPQKYQKAIYAFDWSFGIMYAVHLQPQGSSYKATAEEFISGSPLPLTDGMVGPDGAVYFLTGGRRLESDLYRITYAGTDAVTPATQTPAPTAEHQIRTKLEAFHGEPMANAIETAWPYLNHPDRFVRYAARVAVEHQPVAQWQQKALAETDPIRATYAIIALTHHGDASLRSQMLNTLLKIKLDPLTEEQQLAVLRAIELVFTRTGVAEGADRDKVIAYLNPHYPAKSAVANRYYSKLLITLEAPNVVDRTLALLDKKNEDTGPVGGETVTASSDLILRNPQYGLDIAKMLEKLPPAQQTYYATMLSSAKTGWTPAYYDKYFSWFANAFKYQGGRSYIGFIDKARKLALAHVPKDQFEKYNKLSGADLLTSSGNDIATDYAPKGPGRRWQLENAVAAVDSGKAPNFETGKKLYAAILCSRCHSIQGSGGDIGPDLTQLGTRFSNKDILEAIINPNKAVSDQYASTIFYLKNGQSVVGRLVNEDKVNYSISQNPFAPDQLRKLAKKDVTSKKYSTESVMLPGLINSLNPEELRDLVAYLKSGGNQSNDVYKSGGK</sequence>
<name>A0A927AT88_9BACT</name>
<comment type="caution">
    <text evidence="7">The sequence shown here is derived from an EMBL/GenBank/DDBJ whole genome shotgun (WGS) entry which is preliminary data.</text>
</comment>
<dbReference type="SUPFAM" id="SSF46626">
    <property type="entry name" value="Cytochrome c"/>
    <property type="match status" value="1"/>
</dbReference>
<dbReference type="PANTHER" id="PTHR33546">
    <property type="entry name" value="LARGE, MULTIFUNCTIONAL SECRETED PROTEIN-RELATED"/>
    <property type="match status" value="1"/>
</dbReference>
<organism evidence="7 8">
    <name type="scientific">Spirosoma profusum</name>
    <dbReference type="NCBI Taxonomy" id="2771354"/>
    <lineage>
        <taxon>Bacteria</taxon>
        <taxon>Pseudomonadati</taxon>
        <taxon>Bacteroidota</taxon>
        <taxon>Cytophagia</taxon>
        <taxon>Cytophagales</taxon>
        <taxon>Cytophagaceae</taxon>
        <taxon>Spirosoma</taxon>
    </lineage>
</organism>
<dbReference type="GO" id="GO:0046872">
    <property type="term" value="F:metal ion binding"/>
    <property type="evidence" value="ECO:0007669"/>
    <property type="project" value="UniProtKB-KW"/>
</dbReference>
<feature type="domain" description="Cytochrome c" evidence="6">
    <location>
        <begin position="749"/>
        <end position="887"/>
    </location>
</feature>
<dbReference type="InterPro" id="IPR013427">
    <property type="entry name" value="Haem-bd_dom_put"/>
</dbReference>
<feature type="signal peptide" evidence="5">
    <location>
        <begin position="1"/>
        <end position="32"/>
    </location>
</feature>
<reference evidence="7" key="1">
    <citation type="submission" date="2020-09" db="EMBL/GenBank/DDBJ databases">
        <authorList>
            <person name="Kim M.K."/>
        </authorList>
    </citation>
    <scope>NUCLEOTIDE SEQUENCE</scope>
    <source>
        <strain evidence="7">BT702</strain>
    </source>
</reference>
<dbReference type="InterPro" id="IPR036909">
    <property type="entry name" value="Cyt_c-like_dom_sf"/>
</dbReference>
<evidence type="ECO:0000256" key="2">
    <source>
        <dbReference type="ARBA" id="ARBA00022723"/>
    </source>
</evidence>
<dbReference type="GO" id="GO:0009055">
    <property type="term" value="F:electron transfer activity"/>
    <property type="evidence" value="ECO:0007669"/>
    <property type="project" value="InterPro"/>
</dbReference>
<dbReference type="NCBIfam" id="TIGR02603">
    <property type="entry name" value="CxxCH_TIGR02603"/>
    <property type="match status" value="1"/>
</dbReference>
<dbReference type="AlphaFoldDB" id="A0A927AT88"/>
<dbReference type="RefSeq" id="WP_190885424.1">
    <property type="nucleotide sequence ID" value="NZ_JACWZY010000002.1"/>
</dbReference>
<evidence type="ECO:0000256" key="5">
    <source>
        <dbReference type="SAM" id="SignalP"/>
    </source>
</evidence>
<evidence type="ECO:0000256" key="1">
    <source>
        <dbReference type="ARBA" id="ARBA00022617"/>
    </source>
</evidence>
<keyword evidence="2 4" id="KW-0479">Metal-binding</keyword>
<evidence type="ECO:0000313" key="7">
    <source>
        <dbReference type="EMBL" id="MBD2699567.1"/>
    </source>
</evidence>